<protein>
    <submittedName>
        <fullName evidence="5">Aminotransferase class I/II-fold pyridoxal phosphate-dependent enzyme</fullName>
    </submittedName>
</protein>
<keyword evidence="5" id="KW-0032">Aminotransferase</keyword>
<accession>A0ABX1S3C1</accession>
<evidence type="ECO:0000313" key="6">
    <source>
        <dbReference type="Proteomes" id="UP000746690"/>
    </source>
</evidence>
<dbReference type="PANTHER" id="PTHR13693">
    <property type="entry name" value="CLASS II AMINOTRANSFERASE/8-AMINO-7-OXONONANOATE SYNTHASE"/>
    <property type="match status" value="1"/>
</dbReference>
<evidence type="ECO:0000256" key="2">
    <source>
        <dbReference type="ARBA" id="ARBA00022679"/>
    </source>
</evidence>
<name>A0ABX1S3C1_9FLAO</name>
<evidence type="ECO:0000259" key="4">
    <source>
        <dbReference type="Pfam" id="PF13480"/>
    </source>
</evidence>
<evidence type="ECO:0000256" key="1">
    <source>
        <dbReference type="ARBA" id="ARBA00001933"/>
    </source>
</evidence>
<dbReference type="SUPFAM" id="SSF53383">
    <property type="entry name" value="PLP-dependent transferases"/>
    <property type="match status" value="1"/>
</dbReference>
<dbReference type="Gene3D" id="3.40.640.10">
    <property type="entry name" value="Type I PLP-dependent aspartate aminotransferase-like (Major domain)"/>
    <property type="match status" value="1"/>
</dbReference>
<reference evidence="5 6" key="1">
    <citation type="submission" date="2020-04" db="EMBL/GenBank/DDBJ databases">
        <title>A Flavivirga sp. nov.</title>
        <authorList>
            <person name="Sun X."/>
        </authorList>
    </citation>
    <scope>NUCLEOTIDE SEQUENCE [LARGE SCALE GENOMIC DNA]</scope>
    <source>
        <strain evidence="5 6">Y03</strain>
    </source>
</reference>
<dbReference type="Pfam" id="PF13480">
    <property type="entry name" value="Acetyltransf_6"/>
    <property type="match status" value="1"/>
</dbReference>
<proteinExistence type="predicted"/>
<evidence type="ECO:0000259" key="3">
    <source>
        <dbReference type="Pfam" id="PF00155"/>
    </source>
</evidence>
<dbReference type="InterPro" id="IPR015424">
    <property type="entry name" value="PyrdxlP-dep_Trfase"/>
</dbReference>
<keyword evidence="6" id="KW-1185">Reference proteome</keyword>
<comment type="cofactor">
    <cofactor evidence="1">
        <name>pyridoxal 5'-phosphate</name>
        <dbReference type="ChEBI" id="CHEBI:597326"/>
    </cofactor>
</comment>
<feature type="domain" description="Aminotransferase class I/classII large" evidence="3">
    <location>
        <begin position="48"/>
        <end position="394"/>
    </location>
</feature>
<dbReference type="EMBL" id="JABBHF010000015">
    <property type="protein sequence ID" value="NMH89708.1"/>
    <property type="molecule type" value="Genomic_DNA"/>
</dbReference>
<feature type="domain" description="BioF2-like acetyltransferase" evidence="4">
    <location>
        <begin position="631"/>
        <end position="774"/>
    </location>
</feature>
<keyword evidence="2" id="KW-0808">Transferase</keyword>
<dbReference type="InterPro" id="IPR004839">
    <property type="entry name" value="Aminotransferase_I/II_large"/>
</dbReference>
<dbReference type="InterPro" id="IPR015421">
    <property type="entry name" value="PyrdxlP-dep_Trfase_major"/>
</dbReference>
<dbReference type="PANTHER" id="PTHR13693:SF3">
    <property type="entry name" value="LD36009P"/>
    <property type="match status" value="1"/>
</dbReference>
<dbReference type="RefSeq" id="WP_169676935.1">
    <property type="nucleotide sequence ID" value="NZ_JABBHF010000015.1"/>
</dbReference>
<dbReference type="GO" id="GO:0008483">
    <property type="term" value="F:transaminase activity"/>
    <property type="evidence" value="ECO:0007669"/>
    <property type="project" value="UniProtKB-KW"/>
</dbReference>
<comment type="caution">
    <text evidence="5">The sequence shown here is derived from an EMBL/GenBank/DDBJ whole genome shotgun (WGS) entry which is preliminary data.</text>
</comment>
<dbReference type="SUPFAM" id="SSF55729">
    <property type="entry name" value="Acyl-CoA N-acyltransferases (Nat)"/>
    <property type="match status" value="1"/>
</dbReference>
<dbReference type="InterPro" id="IPR050087">
    <property type="entry name" value="AON_synthase_class-II"/>
</dbReference>
<dbReference type="Gene3D" id="3.40.630.30">
    <property type="match status" value="1"/>
</dbReference>
<dbReference type="InterPro" id="IPR015422">
    <property type="entry name" value="PyrdxlP-dep_Trfase_small"/>
</dbReference>
<dbReference type="InterPro" id="IPR038740">
    <property type="entry name" value="BioF2-like_GNAT_dom"/>
</dbReference>
<dbReference type="Proteomes" id="UP000746690">
    <property type="component" value="Unassembled WGS sequence"/>
</dbReference>
<dbReference type="InterPro" id="IPR016181">
    <property type="entry name" value="Acyl_CoA_acyltransferase"/>
</dbReference>
<organism evidence="5 6">
    <name type="scientific">Flavivirga algicola</name>
    <dbReference type="NCBI Taxonomy" id="2729136"/>
    <lineage>
        <taxon>Bacteria</taxon>
        <taxon>Pseudomonadati</taxon>
        <taxon>Bacteroidota</taxon>
        <taxon>Flavobacteriia</taxon>
        <taxon>Flavobacteriales</taxon>
        <taxon>Flavobacteriaceae</taxon>
        <taxon>Flavivirga</taxon>
    </lineage>
</organism>
<dbReference type="Gene3D" id="3.90.1150.10">
    <property type="entry name" value="Aspartate Aminotransferase, domain 1"/>
    <property type="match status" value="1"/>
</dbReference>
<dbReference type="Pfam" id="PF00155">
    <property type="entry name" value="Aminotran_1_2"/>
    <property type="match status" value="1"/>
</dbReference>
<gene>
    <name evidence="5" type="ORF">HHX25_19535</name>
</gene>
<evidence type="ECO:0000313" key="5">
    <source>
        <dbReference type="EMBL" id="NMH89708.1"/>
    </source>
</evidence>
<sequence>MAKIKHNNFLDTVNEVFTDAKKQGVLHLYAEGDHFTGRKIKVKQKDLFHFGTTGYLGLEQDKRLKDAAMDAIYKYGTQFPLSKSYISNPLYRKLEEKITQLYHAPIIITKNSTLGHLGVIPSAVNDGDAIILDHQVHWSVQSAANVLKTRSVPIEMIRHSNLDMLEDKIKKLSSKYKKIWYMADGVYSMYGDVAPLEELMQLCNKYPQLHLYLDDVHGMSWAGKHGTGYVLSKLGELPDNILLFGTLSKTFGASGAVAVCTHKKRYHKIKTFGGPLTFSAQLEPASVAAAIASANIHLSPEIYMLQNELLERITLFNTLLANTDLPLVEENNSPVFYIGTGMPVTGYNFVNRLMKEGFFVNLGIFPAVPVKNTGVRITISRHNQAEEIKSLVEAMVYHYPKALEDTHTTPDKVRKAFKLPVLEALPKKKIVEEFHVKYETTIQNIDKKEWNKLMGRQGAFDWDGLLFLENVFTQNELPENNWDFHYIIIKDADKTPILATFFTYALWKEDMLAPVSVSIKLEETRKKDPYHLTSYVLGMGSPFTEGAHLYLNKSHPHWKLAMKQMLDKLEDLEQQFNSNWMVLRDFEHDDQLSQLCHQQGFIKTVMPDSCQILDLNWKTMDDYPDSLSTRSRKHFKKDIQPYEAHFKIVVYNETTDQEQIDKFYELYSNVNRHNLALNMFPLPKKLFAMMSQHPNWEFLTLYLKEEFNKGKSHIPVGVMFCYKNLKETYTPAFIGMDYDYKDEHQIYRQLLYQTIKRATKLGFKKIDFGMTASFEKKKVGATIIPKAAYIQAKDNFSLELMGVMENN</sequence>